<dbReference type="PANTHER" id="PTHR38111:SF2">
    <property type="entry name" value="FINGER DOMAIN PROTEIN, PUTATIVE (AFU_ORTHOLOGUE AFUA_1G01560)-RELATED"/>
    <property type="match status" value="1"/>
</dbReference>
<dbReference type="InterPro" id="IPR021858">
    <property type="entry name" value="Fun_TF"/>
</dbReference>
<keyword evidence="1" id="KW-0805">Transcription regulation</keyword>
<gene>
    <name evidence="6" type="ORF">BJX66DRAFT_314461</name>
</gene>
<keyword evidence="2" id="KW-0238">DNA-binding</keyword>
<evidence type="ECO:0000313" key="6">
    <source>
        <dbReference type="EMBL" id="KAL2785626.1"/>
    </source>
</evidence>
<evidence type="ECO:0008006" key="8">
    <source>
        <dbReference type="Google" id="ProtNLM"/>
    </source>
</evidence>
<accession>A0ABR4FQV7</accession>
<reference evidence="6 7" key="1">
    <citation type="submission" date="2024-07" db="EMBL/GenBank/DDBJ databases">
        <title>Section-level genome sequencing and comparative genomics of Aspergillus sections Usti and Cavernicolus.</title>
        <authorList>
            <consortium name="Lawrence Berkeley National Laboratory"/>
            <person name="Nybo J.L."/>
            <person name="Vesth T.C."/>
            <person name="Theobald S."/>
            <person name="Frisvad J.C."/>
            <person name="Larsen T.O."/>
            <person name="Kjaerboelling I."/>
            <person name="Rothschild-Mancinelli K."/>
            <person name="Lyhne E.K."/>
            <person name="Kogle M.E."/>
            <person name="Barry K."/>
            <person name="Clum A."/>
            <person name="Na H."/>
            <person name="Ledsgaard L."/>
            <person name="Lin J."/>
            <person name="Lipzen A."/>
            <person name="Kuo A."/>
            <person name="Riley R."/>
            <person name="Mondo S."/>
            <person name="Labutti K."/>
            <person name="Haridas S."/>
            <person name="Pangalinan J."/>
            <person name="Salamov A.A."/>
            <person name="Simmons B.A."/>
            <person name="Magnuson J.K."/>
            <person name="Chen J."/>
            <person name="Drula E."/>
            <person name="Henrissat B."/>
            <person name="Wiebenga A."/>
            <person name="Lubbers R.J."/>
            <person name="Gomes A.C."/>
            <person name="Makela M.R."/>
            <person name="Stajich J."/>
            <person name="Grigoriev I.V."/>
            <person name="Mortensen U.H."/>
            <person name="De Vries R.P."/>
            <person name="Baker S.E."/>
            <person name="Andersen M.R."/>
        </authorList>
    </citation>
    <scope>NUCLEOTIDE SEQUENCE [LARGE SCALE GENOMIC DNA]</scope>
    <source>
        <strain evidence="6 7">CBS 209.92</strain>
    </source>
</reference>
<protein>
    <recommendedName>
        <fullName evidence="8">Zn(2)-C6 fungal-type domain-containing protein</fullName>
    </recommendedName>
</protein>
<dbReference type="InterPro" id="IPR036864">
    <property type="entry name" value="Zn2-C6_fun-type_DNA-bd_sf"/>
</dbReference>
<dbReference type="InterPro" id="IPR001138">
    <property type="entry name" value="Zn2Cys6_DnaBD"/>
</dbReference>
<dbReference type="Gene3D" id="4.10.240.10">
    <property type="entry name" value="Zn(2)-C6 fungal-type DNA-binding domain"/>
    <property type="match status" value="1"/>
</dbReference>
<dbReference type="CDD" id="cd00067">
    <property type="entry name" value="GAL4"/>
    <property type="match status" value="1"/>
</dbReference>
<organism evidence="6 7">
    <name type="scientific">Aspergillus keveii</name>
    <dbReference type="NCBI Taxonomy" id="714993"/>
    <lineage>
        <taxon>Eukaryota</taxon>
        <taxon>Fungi</taxon>
        <taxon>Dikarya</taxon>
        <taxon>Ascomycota</taxon>
        <taxon>Pezizomycotina</taxon>
        <taxon>Eurotiomycetes</taxon>
        <taxon>Eurotiomycetidae</taxon>
        <taxon>Eurotiales</taxon>
        <taxon>Aspergillaceae</taxon>
        <taxon>Aspergillus</taxon>
        <taxon>Aspergillus subgen. Nidulantes</taxon>
    </lineage>
</organism>
<evidence type="ECO:0000256" key="3">
    <source>
        <dbReference type="ARBA" id="ARBA00023163"/>
    </source>
</evidence>
<dbReference type="Proteomes" id="UP001610563">
    <property type="component" value="Unassembled WGS sequence"/>
</dbReference>
<comment type="caution">
    <text evidence="6">The sequence shown here is derived from an EMBL/GenBank/DDBJ whole genome shotgun (WGS) entry which is preliminary data.</text>
</comment>
<evidence type="ECO:0000313" key="7">
    <source>
        <dbReference type="Proteomes" id="UP001610563"/>
    </source>
</evidence>
<evidence type="ECO:0000256" key="4">
    <source>
        <dbReference type="ARBA" id="ARBA00023242"/>
    </source>
</evidence>
<keyword evidence="7" id="KW-1185">Reference proteome</keyword>
<dbReference type="PANTHER" id="PTHR38111">
    <property type="entry name" value="ZN(2)-C6 FUNGAL-TYPE DOMAIN-CONTAINING PROTEIN-RELATED"/>
    <property type="match status" value="1"/>
</dbReference>
<dbReference type="Pfam" id="PF11951">
    <property type="entry name" value="Fungal_trans_2"/>
    <property type="match status" value="1"/>
</dbReference>
<dbReference type="EMBL" id="JBFTWV010000139">
    <property type="protein sequence ID" value="KAL2785626.1"/>
    <property type="molecule type" value="Genomic_DNA"/>
</dbReference>
<keyword evidence="3" id="KW-0804">Transcription</keyword>
<evidence type="ECO:0000256" key="2">
    <source>
        <dbReference type="ARBA" id="ARBA00023125"/>
    </source>
</evidence>
<sequence>MTCKRAVGPLDKRNRMSRCQACAARKIRCSGGVPCDYCVKTTQTCHEQKKKKPRAAVFIYQAQTPTTNQTVSAAKGTTRSPRPKQIPEGPDSRFLDYCMALLDCNRFVHNHLALTAELLPLLRTSSLLASAVRAVGALSASRRGSICLNRGRNSASLIAFSAYAASITELQMALMDRNVAERGDVLWGIFFLGLFELMVDPSGEGWAKHMVSGASKLLQLAGPENSMAVSRRVFFQVFRVLETTRAIIYGHHTILATPGWIGLQQGNSSQTSSSWKRMDEILSLMIRVSAFSARFFERIPELASSESSTLIGDLGKEGLEIQTSIYVWHEKAILHLESEQTVDSIIHLALACYHSLLVFLSNNYNYYRFWHNTAAAPRLSQEEIEQHVESIIQHAENILKASEISSVLLLFPLRVAGTHAESGTRTRILRLLDGVFARGFVVSSRIKEDLNEYWADKDSPFPRFDPL</sequence>
<name>A0ABR4FQV7_9EURO</name>
<dbReference type="SUPFAM" id="SSF57701">
    <property type="entry name" value="Zn2/Cys6 DNA-binding domain"/>
    <property type="match status" value="1"/>
</dbReference>
<feature type="compositionally biased region" description="Polar residues" evidence="5">
    <location>
        <begin position="69"/>
        <end position="80"/>
    </location>
</feature>
<proteinExistence type="predicted"/>
<evidence type="ECO:0000256" key="1">
    <source>
        <dbReference type="ARBA" id="ARBA00023015"/>
    </source>
</evidence>
<evidence type="ECO:0000256" key="5">
    <source>
        <dbReference type="SAM" id="MobiDB-lite"/>
    </source>
</evidence>
<keyword evidence="4" id="KW-0539">Nucleus</keyword>
<dbReference type="InterPro" id="IPR053178">
    <property type="entry name" value="Osmoadaptation_assoc"/>
</dbReference>
<feature type="region of interest" description="Disordered" evidence="5">
    <location>
        <begin position="69"/>
        <end position="88"/>
    </location>
</feature>